<reference evidence="14" key="1">
    <citation type="journal article" date="2021" name="PeerJ">
        <title>Extensive microbial diversity within the chicken gut microbiome revealed by metagenomics and culture.</title>
        <authorList>
            <person name="Gilroy R."/>
            <person name="Ravi A."/>
            <person name="Getino M."/>
            <person name="Pursley I."/>
            <person name="Horton D.L."/>
            <person name="Alikhan N.F."/>
            <person name="Baker D."/>
            <person name="Gharbi K."/>
            <person name="Hall N."/>
            <person name="Watson M."/>
            <person name="Adriaenssens E.M."/>
            <person name="Foster-Nyarko E."/>
            <person name="Jarju S."/>
            <person name="Secka A."/>
            <person name="Antonio M."/>
            <person name="Oren A."/>
            <person name="Chaudhuri R.R."/>
            <person name="La Ragione R."/>
            <person name="Hildebrand F."/>
            <person name="Pallen M.J."/>
        </authorList>
    </citation>
    <scope>NUCLEOTIDE SEQUENCE</scope>
    <source>
        <strain evidence="14">ChiHecec3B27-8219</strain>
    </source>
</reference>
<evidence type="ECO:0000256" key="2">
    <source>
        <dbReference type="ARBA" id="ARBA00005810"/>
    </source>
</evidence>
<evidence type="ECO:0000259" key="13">
    <source>
        <dbReference type="Pfam" id="PF01288"/>
    </source>
</evidence>
<dbReference type="GO" id="GO:0046656">
    <property type="term" value="P:folic acid biosynthetic process"/>
    <property type="evidence" value="ECO:0007669"/>
    <property type="project" value="UniProtKB-KW"/>
</dbReference>
<dbReference type="PANTHER" id="PTHR43071:SF1">
    <property type="entry name" value="2-AMINO-4-HYDROXY-6-HYDROXYMETHYLDIHYDROPTERIDINE PYROPHOSPHOKINASE"/>
    <property type="match status" value="1"/>
</dbReference>
<evidence type="ECO:0000256" key="8">
    <source>
        <dbReference type="ARBA" id="ARBA00022840"/>
    </source>
</evidence>
<proteinExistence type="inferred from homology"/>
<dbReference type="GO" id="GO:0003848">
    <property type="term" value="F:2-amino-4-hydroxy-6-hydroxymethyldihydropteridine diphosphokinase activity"/>
    <property type="evidence" value="ECO:0007669"/>
    <property type="project" value="UniProtKB-EC"/>
</dbReference>
<evidence type="ECO:0000256" key="11">
    <source>
        <dbReference type="ARBA" id="ARBA00029766"/>
    </source>
</evidence>
<comment type="pathway">
    <text evidence="1">Cofactor biosynthesis; tetrahydrofolate biosynthesis; 2-amino-4-hydroxy-6-hydroxymethyl-7,8-dihydropteridine diphosphate from 7,8-dihydroneopterin triphosphate: step 4/4.</text>
</comment>
<dbReference type="EMBL" id="DXBE01000039">
    <property type="protein sequence ID" value="HIZ69267.1"/>
    <property type="molecule type" value="Genomic_DNA"/>
</dbReference>
<comment type="function">
    <text evidence="10">Catalyzes the transfer of pyrophosphate from adenosine triphosphate (ATP) to 6-hydroxymethyl-7,8-dihydropterin, an enzymatic step in folate biosynthesis pathway.</text>
</comment>
<dbReference type="EC" id="2.7.6.3" evidence="3"/>
<evidence type="ECO:0000256" key="5">
    <source>
        <dbReference type="ARBA" id="ARBA00022679"/>
    </source>
</evidence>
<keyword evidence="6" id="KW-0547">Nucleotide-binding</keyword>
<dbReference type="InterPro" id="IPR000550">
    <property type="entry name" value="Hppk"/>
</dbReference>
<dbReference type="GO" id="GO:0016301">
    <property type="term" value="F:kinase activity"/>
    <property type="evidence" value="ECO:0007669"/>
    <property type="project" value="UniProtKB-KW"/>
</dbReference>
<sequence length="124" mass="14653">MTRLHHIILALGSNTQQATVMREARKLLSALFPDIEFTHVMWTEPIGMEGEPFQNCLAHATTCLDVQEVERKLKEVEVLCGRTKEESLRNVIRMDVDLLRYDNYRCHEQDWDRPYVHQLMKEIK</sequence>
<evidence type="ECO:0000256" key="3">
    <source>
        <dbReference type="ARBA" id="ARBA00013253"/>
    </source>
</evidence>
<evidence type="ECO:0000256" key="10">
    <source>
        <dbReference type="ARBA" id="ARBA00029409"/>
    </source>
</evidence>
<dbReference type="Gene3D" id="3.30.70.560">
    <property type="entry name" value="7,8-Dihydro-6-hydroxymethylpterin-pyrophosphokinase HPPK"/>
    <property type="match status" value="1"/>
</dbReference>
<dbReference type="InterPro" id="IPR035907">
    <property type="entry name" value="Hppk_sf"/>
</dbReference>
<keyword evidence="8" id="KW-0067">ATP-binding</keyword>
<dbReference type="PANTHER" id="PTHR43071">
    <property type="entry name" value="2-AMINO-4-HYDROXY-6-HYDROXYMETHYLDIHYDROPTERIDINE PYROPHOSPHOKINASE"/>
    <property type="match status" value="1"/>
</dbReference>
<dbReference type="GO" id="GO:0005524">
    <property type="term" value="F:ATP binding"/>
    <property type="evidence" value="ECO:0007669"/>
    <property type="project" value="UniProtKB-KW"/>
</dbReference>
<dbReference type="AlphaFoldDB" id="A0A9D2FZ42"/>
<reference evidence="14" key="2">
    <citation type="submission" date="2021-04" db="EMBL/GenBank/DDBJ databases">
        <authorList>
            <person name="Gilroy R."/>
        </authorList>
    </citation>
    <scope>NUCLEOTIDE SEQUENCE</scope>
    <source>
        <strain evidence="14">ChiHecec3B27-8219</strain>
    </source>
</reference>
<dbReference type="SUPFAM" id="SSF55083">
    <property type="entry name" value="6-hydroxymethyl-7,8-dihydropterin pyrophosphokinase, HPPK"/>
    <property type="match status" value="1"/>
</dbReference>
<keyword evidence="5" id="KW-0808">Transferase</keyword>
<name>A0A9D2FZ42_9BACT</name>
<comment type="similarity">
    <text evidence="2">Belongs to the HPPK family.</text>
</comment>
<organism evidence="14 15">
    <name type="scientific">Candidatus Prevotella avicola</name>
    <dbReference type="NCBI Taxonomy" id="2838738"/>
    <lineage>
        <taxon>Bacteria</taxon>
        <taxon>Pseudomonadati</taxon>
        <taxon>Bacteroidota</taxon>
        <taxon>Bacteroidia</taxon>
        <taxon>Bacteroidales</taxon>
        <taxon>Prevotellaceae</taxon>
        <taxon>Prevotella</taxon>
    </lineage>
</organism>
<comment type="caution">
    <text evidence="14">The sequence shown here is derived from an EMBL/GenBank/DDBJ whole genome shotgun (WGS) entry which is preliminary data.</text>
</comment>
<keyword evidence="9" id="KW-0289">Folate biosynthesis</keyword>
<evidence type="ECO:0000313" key="14">
    <source>
        <dbReference type="EMBL" id="HIZ69267.1"/>
    </source>
</evidence>
<evidence type="ECO:0000313" key="15">
    <source>
        <dbReference type="Proteomes" id="UP000824055"/>
    </source>
</evidence>
<protein>
    <recommendedName>
        <fullName evidence="4">2-amino-4-hydroxy-6-hydroxymethyldihydropteridine pyrophosphokinase</fullName>
        <ecNumber evidence="3">2.7.6.3</ecNumber>
    </recommendedName>
    <alternativeName>
        <fullName evidence="11">6-hydroxymethyl-7,8-dihydropterin pyrophosphokinase</fullName>
    </alternativeName>
    <alternativeName>
        <fullName evidence="12">7,8-dihydro-6-hydroxymethylpterin-pyrophosphokinase</fullName>
    </alternativeName>
</protein>
<feature type="domain" description="7,8-dihydro-6-hydroxymethylpterin-pyrophosphokinase" evidence="13">
    <location>
        <begin position="8"/>
        <end position="123"/>
    </location>
</feature>
<evidence type="ECO:0000256" key="4">
    <source>
        <dbReference type="ARBA" id="ARBA00016218"/>
    </source>
</evidence>
<evidence type="ECO:0000256" key="6">
    <source>
        <dbReference type="ARBA" id="ARBA00022741"/>
    </source>
</evidence>
<evidence type="ECO:0000256" key="7">
    <source>
        <dbReference type="ARBA" id="ARBA00022777"/>
    </source>
</evidence>
<dbReference type="Pfam" id="PF01288">
    <property type="entry name" value="HPPK"/>
    <property type="match status" value="1"/>
</dbReference>
<gene>
    <name evidence="14" type="ORF">H9966_05180</name>
</gene>
<evidence type="ECO:0000256" key="12">
    <source>
        <dbReference type="ARBA" id="ARBA00033413"/>
    </source>
</evidence>
<evidence type="ECO:0000256" key="9">
    <source>
        <dbReference type="ARBA" id="ARBA00022909"/>
    </source>
</evidence>
<accession>A0A9D2FZ42</accession>
<evidence type="ECO:0000256" key="1">
    <source>
        <dbReference type="ARBA" id="ARBA00005051"/>
    </source>
</evidence>
<dbReference type="Proteomes" id="UP000824055">
    <property type="component" value="Unassembled WGS sequence"/>
</dbReference>
<keyword evidence="7" id="KW-0418">Kinase</keyword>